<proteinExistence type="predicted"/>
<evidence type="ECO:0000256" key="1">
    <source>
        <dbReference type="SAM" id="Phobius"/>
    </source>
</evidence>
<organism evidence="3 4">
    <name type="scientific">Methylophilus methylotrophus</name>
    <name type="common">Bacterium W3A1</name>
    <dbReference type="NCBI Taxonomy" id="17"/>
    <lineage>
        <taxon>Bacteria</taxon>
        <taxon>Pseudomonadati</taxon>
        <taxon>Pseudomonadota</taxon>
        <taxon>Betaproteobacteria</taxon>
        <taxon>Nitrosomonadales</taxon>
        <taxon>Methylophilaceae</taxon>
        <taxon>Methylophilus</taxon>
    </lineage>
</organism>
<name>A0A5C7WM62_METME</name>
<dbReference type="InterPro" id="IPR050879">
    <property type="entry name" value="Acyltransferase_3"/>
</dbReference>
<keyword evidence="3" id="KW-0012">Acyltransferase</keyword>
<feature type="transmembrane region" description="Helical" evidence="1">
    <location>
        <begin position="316"/>
        <end position="336"/>
    </location>
</feature>
<keyword evidence="1" id="KW-1133">Transmembrane helix</keyword>
<dbReference type="InterPro" id="IPR002656">
    <property type="entry name" value="Acyl_transf_3_dom"/>
</dbReference>
<feature type="transmembrane region" description="Helical" evidence="1">
    <location>
        <begin position="273"/>
        <end position="295"/>
    </location>
</feature>
<dbReference type="GO" id="GO:0016747">
    <property type="term" value="F:acyltransferase activity, transferring groups other than amino-acyl groups"/>
    <property type="evidence" value="ECO:0007669"/>
    <property type="project" value="InterPro"/>
</dbReference>
<sequence>MNKSAIGIRANSSIDYVGGLDGLRAIAVLLVMLRHYTSPFNQVFAHETLAWRIYQQIANLGWLGVDIFFVISGFLITKILMKHPVNTWFSYRQFIIRRVKRLIPAYVTCLLIFTSIAMLFAPGSKVLGNSLSLWTMTSNIQSAFVDRTALMDAYFNLVHFWSLAVEWHFYLILPLFVWRFKSMTVTAVLIILFSFISRVFLHSLNASDNAFYSFTFCRLDALAFGCLLAVVHQRVNETQSKMISLLGLLVFFCLVFQVSHSPVPYKKLPWMQLYGYTLIGLSIAMILIGIVNASIRNPILRILELKPMTKVGRASYSLYIWHLVFFPLIANLAVMFFNFSKAAFICAFVTATLLASVCAFLSFKYLECRFYPARPSKLKFGT</sequence>
<feature type="transmembrane region" description="Helical" evidence="1">
    <location>
        <begin position="102"/>
        <end position="121"/>
    </location>
</feature>
<evidence type="ECO:0000313" key="4">
    <source>
        <dbReference type="Proteomes" id="UP000321374"/>
    </source>
</evidence>
<feature type="transmembrane region" description="Helical" evidence="1">
    <location>
        <begin position="158"/>
        <end position="178"/>
    </location>
</feature>
<dbReference type="Pfam" id="PF01757">
    <property type="entry name" value="Acyl_transf_3"/>
    <property type="match status" value="1"/>
</dbReference>
<dbReference type="GO" id="GO:0000271">
    <property type="term" value="P:polysaccharide biosynthetic process"/>
    <property type="evidence" value="ECO:0007669"/>
    <property type="project" value="TreeGrafter"/>
</dbReference>
<protein>
    <submittedName>
        <fullName evidence="3">Acyltransferase</fullName>
    </submittedName>
</protein>
<keyword evidence="3" id="KW-0808">Transferase</keyword>
<feature type="transmembrane region" description="Helical" evidence="1">
    <location>
        <begin position="185"/>
        <end position="204"/>
    </location>
</feature>
<evidence type="ECO:0000313" key="3">
    <source>
        <dbReference type="EMBL" id="TXI38480.1"/>
    </source>
</evidence>
<evidence type="ECO:0000259" key="2">
    <source>
        <dbReference type="Pfam" id="PF01757"/>
    </source>
</evidence>
<dbReference type="EMBL" id="SSGG01000019">
    <property type="protein sequence ID" value="TXI38480.1"/>
    <property type="molecule type" value="Genomic_DNA"/>
</dbReference>
<keyword evidence="1" id="KW-0472">Membrane</keyword>
<accession>A0A5C7WM62</accession>
<feature type="domain" description="Acyltransferase 3" evidence="2">
    <location>
        <begin position="19"/>
        <end position="357"/>
    </location>
</feature>
<dbReference type="GO" id="GO:0016020">
    <property type="term" value="C:membrane"/>
    <property type="evidence" value="ECO:0007669"/>
    <property type="project" value="TreeGrafter"/>
</dbReference>
<dbReference type="PANTHER" id="PTHR23028:SF53">
    <property type="entry name" value="ACYL_TRANSF_3 DOMAIN-CONTAINING PROTEIN"/>
    <property type="match status" value="1"/>
</dbReference>
<gene>
    <name evidence="3" type="ORF">E6Q51_01050</name>
</gene>
<dbReference type="AlphaFoldDB" id="A0A5C7WM62"/>
<feature type="transmembrane region" description="Helical" evidence="1">
    <location>
        <begin position="57"/>
        <end position="81"/>
    </location>
</feature>
<feature type="transmembrane region" description="Helical" evidence="1">
    <location>
        <begin position="210"/>
        <end position="231"/>
    </location>
</feature>
<dbReference type="Proteomes" id="UP000321374">
    <property type="component" value="Unassembled WGS sequence"/>
</dbReference>
<dbReference type="PANTHER" id="PTHR23028">
    <property type="entry name" value="ACETYLTRANSFERASE"/>
    <property type="match status" value="1"/>
</dbReference>
<reference evidence="3 4" key="1">
    <citation type="submission" date="2018-09" db="EMBL/GenBank/DDBJ databases">
        <title>Metagenome Assembled Genomes from an Advanced Water Purification Facility.</title>
        <authorList>
            <person name="Stamps B.W."/>
            <person name="Spear J.R."/>
        </authorList>
    </citation>
    <scope>NUCLEOTIDE SEQUENCE [LARGE SCALE GENOMIC DNA]</scope>
    <source>
        <strain evidence="3">Bin_42_2</strain>
    </source>
</reference>
<comment type="caution">
    <text evidence="3">The sequence shown here is derived from an EMBL/GenBank/DDBJ whole genome shotgun (WGS) entry which is preliminary data.</text>
</comment>
<feature type="transmembrane region" description="Helical" evidence="1">
    <location>
        <begin position="243"/>
        <end position="261"/>
    </location>
</feature>
<feature type="transmembrane region" description="Helical" evidence="1">
    <location>
        <begin position="342"/>
        <end position="366"/>
    </location>
</feature>
<keyword evidence="1" id="KW-0812">Transmembrane</keyword>